<evidence type="ECO:0000313" key="4">
    <source>
        <dbReference type="Proteomes" id="UP000076722"/>
    </source>
</evidence>
<feature type="coiled-coil region" evidence="1">
    <location>
        <begin position="76"/>
        <end position="103"/>
    </location>
</feature>
<organism evidence="3 4">
    <name type="scientific">Sistotremastrum niveocremeum HHB9708</name>
    <dbReference type="NCBI Taxonomy" id="1314777"/>
    <lineage>
        <taxon>Eukaryota</taxon>
        <taxon>Fungi</taxon>
        <taxon>Dikarya</taxon>
        <taxon>Basidiomycota</taxon>
        <taxon>Agaricomycotina</taxon>
        <taxon>Agaricomycetes</taxon>
        <taxon>Sistotremastrales</taxon>
        <taxon>Sistotremastraceae</taxon>
        <taxon>Sertulicium</taxon>
        <taxon>Sertulicium niveocremeum</taxon>
    </lineage>
</organism>
<dbReference type="STRING" id="1314777.A0A164VA81"/>
<proteinExistence type="predicted"/>
<dbReference type="PANTHER" id="PTHR39472">
    <property type="entry name" value="EXPRESSED PROTEIN"/>
    <property type="match status" value="1"/>
</dbReference>
<dbReference type="OrthoDB" id="21214at2759"/>
<evidence type="ECO:0000313" key="3">
    <source>
        <dbReference type="EMBL" id="KZS93967.1"/>
    </source>
</evidence>
<feature type="region of interest" description="Disordered" evidence="2">
    <location>
        <begin position="230"/>
        <end position="249"/>
    </location>
</feature>
<sequence length="331" mass="37611">MDLDYIKLWNIIAELSEHLTANRAFAQALQKQAAQLKTQAAEKTSVFALRRYNVDITKETFESEVERNNAAAIIENQALLHENRQSNALLKEYEQTLETVMAKFRAHSRAASLHEQTLTRHYETLLASRESSTIPSFAPELDSSSPNYTRSLTRLTHLLRLVALSLDGKDLPSTSEDPERVAMPTPEELLQLLNEVDSEENPRQDWATERETEIQRLENENRQLREMLGILPSSDNEDESSDSDVRWNTSHPSEISAQFQNSKLISSPSHPNMQLPSQRAMAEMQNLRHPRESFWLPSALPRAGTPPLASSQSQTPYRVASPLSNRLDLTR</sequence>
<feature type="region of interest" description="Disordered" evidence="2">
    <location>
        <begin position="297"/>
        <end position="331"/>
    </location>
</feature>
<name>A0A164VA81_9AGAM</name>
<dbReference type="EMBL" id="KV419405">
    <property type="protein sequence ID" value="KZS93967.1"/>
    <property type="molecule type" value="Genomic_DNA"/>
</dbReference>
<keyword evidence="1" id="KW-0175">Coiled coil</keyword>
<gene>
    <name evidence="3" type="ORF">SISNIDRAFT_410611</name>
</gene>
<reference evidence="3 4" key="1">
    <citation type="journal article" date="2016" name="Mol. Biol. Evol.">
        <title>Comparative Genomics of Early-Diverging Mushroom-Forming Fungi Provides Insights into the Origins of Lignocellulose Decay Capabilities.</title>
        <authorList>
            <person name="Nagy L.G."/>
            <person name="Riley R."/>
            <person name="Tritt A."/>
            <person name="Adam C."/>
            <person name="Daum C."/>
            <person name="Floudas D."/>
            <person name="Sun H."/>
            <person name="Yadav J.S."/>
            <person name="Pangilinan J."/>
            <person name="Larsson K.H."/>
            <person name="Matsuura K."/>
            <person name="Barry K."/>
            <person name="Labutti K."/>
            <person name="Kuo R."/>
            <person name="Ohm R.A."/>
            <person name="Bhattacharya S.S."/>
            <person name="Shirouzu T."/>
            <person name="Yoshinaga Y."/>
            <person name="Martin F.M."/>
            <person name="Grigoriev I.V."/>
            <person name="Hibbett D.S."/>
        </authorList>
    </citation>
    <scope>NUCLEOTIDE SEQUENCE [LARGE SCALE GENOMIC DNA]</scope>
    <source>
        <strain evidence="3 4">HHB9708</strain>
    </source>
</reference>
<accession>A0A164VA81</accession>
<dbReference type="AlphaFoldDB" id="A0A164VA81"/>
<evidence type="ECO:0000256" key="1">
    <source>
        <dbReference type="SAM" id="Coils"/>
    </source>
</evidence>
<evidence type="ECO:0000256" key="2">
    <source>
        <dbReference type="SAM" id="MobiDB-lite"/>
    </source>
</evidence>
<protein>
    <submittedName>
        <fullName evidence="3">Uncharacterized protein</fullName>
    </submittedName>
</protein>
<keyword evidence="4" id="KW-1185">Reference proteome</keyword>
<dbReference type="Proteomes" id="UP000076722">
    <property type="component" value="Unassembled WGS sequence"/>
</dbReference>
<dbReference type="PANTHER" id="PTHR39472:SF1">
    <property type="entry name" value="EXPRESSED PROTEIN"/>
    <property type="match status" value="1"/>
</dbReference>